<evidence type="ECO:0000259" key="1">
    <source>
        <dbReference type="SMART" id="SM00635"/>
    </source>
</evidence>
<dbReference type="SMART" id="SM00635">
    <property type="entry name" value="BID_2"/>
    <property type="match status" value="1"/>
</dbReference>
<dbReference type="Proteomes" id="UP001628220">
    <property type="component" value="Unassembled WGS sequence"/>
</dbReference>
<feature type="domain" description="BIG2" evidence="1">
    <location>
        <begin position="32"/>
        <end position="110"/>
    </location>
</feature>
<dbReference type="InterPro" id="IPR008964">
    <property type="entry name" value="Invasin/intimin_cell_adhesion"/>
</dbReference>
<dbReference type="SUPFAM" id="SSF49373">
    <property type="entry name" value="Invasin/intimin cell-adhesion fragments"/>
    <property type="match status" value="1"/>
</dbReference>
<name>A0ABQ0E0E2_9PORP</name>
<dbReference type="InterPro" id="IPR003343">
    <property type="entry name" value="Big_2"/>
</dbReference>
<dbReference type="RefSeq" id="WP_411914994.1">
    <property type="nucleotide sequence ID" value="NZ_BAAFSF010000001.1"/>
</dbReference>
<keyword evidence="3" id="KW-1185">Reference proteome</keyword>
<proteinExistence type="predicted"/>
<accession>A0ABQ0E0E2</accession>
<comment type="caution">
    <text evidence="2">The sequence shown here is derived from an EMBL/GenBank/DDBJ whole genome shotgun (WGS) entry which is preliminary data.</text>
</comment>
<evidence type="ECO:0000313" key="2">
    <source>
        <dbReference type="EMBL" id="GAB1251181.1"/>
    </source>
</evidence>
<protein>
    <recommendedName>
        <fullName evidence="1">BIG2 domain-containing protein</fullName>
    </recommendedName>
</protein>
<gene>
    <name evidence="2" type="ORF">Tsumi_02850</name>
</gene>
<dbReference type="Gene3D" id="2.60.40.1080">
    <property type="match status" value="1"/>
</dbReference>
<organism evidence="2 3">
    <name type="scientific">Porphyromonas miyakawae</name>
    <dbReference type="NCBI Taxonomy" id="3137470"/>
    <lineage>
        <taxon>Bacteria</taxon>
        <taxon>Pseudomonadati</taxon>
        <taxon>Bacteroidota</taxon>
        <taxon>Bacteroidia</taxon>
        <taxon>Bacteroidales</taxon>
        <taxon>Porphyromonadaceae</taxon>
        <taxon>Porphyromonas</taxon>
    </lineage>
</organism>
<dbReference type="Pfam" id="PF02368">
    <property type="entry name" value="Big_2"/>
    <property type="match status" value="1"/>
</dbReference>
<dbReference type="PROSITE" id="PS51257">
    <property type="entry name" value="PROKAR_LIPOPROTEIN"/>
    <property type="match status" value="1"/>
</dbReference>
<reference evidence="2 3" key="1">
    <citation type="journal article" date="2025" name="Int. J. Syst. Evol. Microbiol.">
        <title>Desulfovibrio falkowii sp. nov., Porphyromonas miyakawae sp. nov., Mediterraneibacter flintii sp. nov. and Owariibacterium komagatae gen. nov., sp. nov., isolated from human faeces.</title>
        <authorList>
            <person name="Hamaguchi T."/>
            <person name="Ohara M."/>
            <person name="Hisatomi A."/>
            <person name="Sekiguchi K."/>
            <person name="Takeda J.I."/>
            <person name="Ueyama J."/>
            <person name="Ito M."/>
            <person name="Nishiwaki H."/>
            <person name="Ogi T."/>
            <person name="Hirayama M."/>
            <person name="Ohkuma M."/>
            <person name="Sakamoto M."/>
            <person name="Ohno K."/>
        </authorList>
    </citation>
    <scope>NUCLEOTIDE SEQUENCE [LARGE SCALE GENOMIC DNA]</scope>
    <source>
        <strain evidence="2 3">13CB11C</strain>
    </source>
</reference>
<dbReference type="EMBL" id="BAAFSF010000001">
    <property type="protein sequence ID" value="GAB1251181.1"/>
    <property type="molecule type" value="Genomic_DNA"/>
</dbReference>
<sequence length="283" mass="31829">MLKRQYILMSTILLLFVVGMVACKKTPNEPQQKAEIMVTPSSISLAVGEESKPLEVVVSPKERTKEILWTSSNKAVAEINPATLKITAHRVGSTTIVARLLNKSGKEEATCGIEVTVHKEKDDRYVVDLYFPEFSRIKEYETKINDAMSLFYEPYKTGKPHLDDSSWLYRKKEGSKAFFEDVHYLHTPPMGPPLVTCVAKVESVYTTEMAKEKIAVYGFTKGVKEGVLGAKDAHDRDIPTIEAYNTQLGLKGFVFLEKIYEKESETVDHVMMVLMVEDGAPKQ</sequence>
<evidence type="ECO:0000313" key="3">
    <source>
        <dbReference type="Proteomes" id="UP001628220"/>
    </source>
</evidence>